<reference evidence="2" key="1">
    <citation type="submission" date="2022-11" db="UniProtKB">
        <authorList>
            <consortium name="WormBaseParasite"/>
        </authorList>
    </citation>
    <scope>IDENTIFICATION</scope>
</reference>
<evidence type="ECO:0000313" key="2">
    <source>
        <dbReference type="WBParaSite" id="jg941"/>
    </source>
</evidence>
<proteinExistence type="predicted"/>
<sequence length="137" mass="15878">MQIAVDDVVEAYSTNEKAIVKHKFHQVEKHLDDRDAFSRSIDFDIYERESELHPDGPTQTKINPVDEIENFNPLDPSKRSIYNLLDKLDTNNARETAVVINKILAILSNKFVRLYDEIQEKQILQQQPVPETLKSKS</sequence>
<keyword evidence="1" id="KW-1185">Reference proteome</keyword>
<protein>
    <submittedName>
        <fullName evidence="2">Uncharacterized protein</fullName>
    </submittedName>
</protein>
<dbReference type="AlphaFoldDB" id="A0A915ESR7"/>
<organism evidence="1 2">
    <name type="scientific">Ditylenchus dipsaci</name>
    <dbReference type="NCBI Taxonomy" id="166011"/>
    <lineage>
        <taxon>Eukaryota</taxon>
        <taxon>Metazoa</taxon>
        <taxon>Ecdysozoa</taxon>
        <taxon>Nematoda</taxon>
        <taxon>Chromadorea</taxon>
        <taxon>Rhabditida</taxon>
        <taxon>Tylenchina</taxon>
        <taxon>Tylenchomorpha</taxon>
        <taxon>Sphaerularioidea</taxon>
        <taxon>Anguinidae</taxon>
        <taxon>Anguininae</taxon>
        <taxon>Ditylenchus</taxon>
    </lineage>
</organism>
<dbReference type="WBParaSite" id="jg941">
    <property type="protein sequence ID" value="jg941"/>
    <property type="gene ID" value="jg941"/>
</dbReference>
<accession>A0A915ESR7</accession>
<dbReference type="Proteomes" id="UP000887574">
    <property type="component" value="Unplaced"/>
</dbReference>
<name>A0A915ESR7_9BILA</name>
<evidence type="ECO:0000313" key="1">
    <source>
        <dbReference type="Proteomes" id="UP000887574"/>
    </source>
</evidence>